<dbReference type="EMBL" id="JAHRIP010086205">
    <property type="protein sequence ID" value="MEQ2315181.1"/>
    <property type="molecule type" value="Genomic_DNA"/>
</dbReference>
<evidence type="ECO:0000313" key="2">
    <source>
        <dbReference type="Proteomes" id="UP001469553"/>
    </source>
</evidence>
<name>A0ABV1AC13_9TELE</name>
<reference evidence="1 2" key="1">
    <citation type="submission" date="2021-06" db="EMBL/GenBank/DDBJ databases">
        <authorList>
            <person name="Palmer J.M."/>
        </authorList>
    </citation>
    <scope>NUCLEOTIDE SEQUENCE [LARGE SCALE GENOMIC DNA]</scope>
    <source>
        <strain evidence="1 2">AS_MEX2019</strain>
        <tissue evidence="1">Muscle</tissue>
    </source>
</reference>
<evidence type="ECO:0000313" key="1">
    <source>
        <dbReference type="EMBL" id="MEQ2315181.1"/>
    </source>
</evidence>
<protein>
    <submittedName>
        <fullName evidence="1">Uncharacterized protein</fullName>
    </submittedName>
</protein>
<keyword evidence="2" id="KW-1185">Reference proteome</keyword>
<dbReference type="Proteomes" id="UP001469553">
    <property type="component" value="Unassembled WGS sequence"/>
</dbReference>
<comment type="caution">
    <text evidence="1">The sequence shown here is derived from an EMBL/GenBank/DDBJ whole genome shotgun (WGS) entry which is preliminary data.</text>
</comment>
<accession>A0ABV1AC13</accession>
<organism evidence="1 2">
    <name type="scientific">Ameca splendens</name>
    <dbReference type="NCBI Taxonomy" id="208324"/>
    <lineage>
        <taxon>Eukaryota</taxon>
        <taxon>Metazoa</taxon>
        <taxon>Chordata</taxon>
        <taxon>Craniata</taxon>
        <taxon>Vertebrata</taxon>
        <taxon>Euteleostomi</taxon>
        <taxon>Actinopterygii</taxon>
        <taxon>Neopterygii</taxon>
        <taxon>Teleostei</taxon>
        <taxon>Neoteleostei</taxon>
        <taxon>Acanthomorphata</taxon>
        <taxon>Ovalentaria</taxon>
        <taxon>Atherinomorphae</taxon>
        <taxon>Cyprinodontiformes</taxon>
        <taxon>Goodeidae</taxon>
        <taxon>Ameca</taxon>
    </lineage>
</organism>
<sequence>MVSKHQTNQRFTKKWMDGHFNNLIKVYLNAKARGVNLRSYGATVLQALDASLLQHIKLNYKIRCADLIISEVELPPQHVNMSSRCLLMAQLKSEVLKQGHI</sequence>
<proteinExistence type="predicted"/>
<gene>
    <name evidence="1" type="ORF">AMECASPLE_019424</name>
</gene>